<proteinExistence type="predicted"/>
<evidence type="ECO:0000313" key="2">
    <source>
        <dbReference type="Proteomes" id="UP000707138"/>
    </source>
</evidence>
<comment type="caution">
    <text evidence="1">The sequence shown here is derived from an EMBL/GenBank/DDBJ whole genome shotgun (WGS) entry which is preliminary data.</text>
</comment>
<organism evidence="1 2">
    <name type="scientific">Veillonella magna</name>
    <dbReference type="NCBI Taxonomy" id="464322"/>
    <lineage>
        <taxon>Bacteria</taxon>
        <taxon>Bacillati</taxon>
        <taxon>Bacillota</taxon>
        <taxon>Negativicutes</taxon>
        <taxon>Veillonellales</taxon>
        <taxon>Veillonellaceae</taxon>
        <taxon>Veillonella</taxon>
    </lineage>
</organism>
<dbReference type="EMBL" id="JACJLA010000006">
    <property type="protein sequence ID" value="MBM6912583.1"/>
    <property type="molecule type" value="Genomic_DNA"/>
</dbReference>
<gene>
    <name evidence="1" type="ORF">H6A01_04500</name>
</gene>
<keyword evidence="2" id="KW-1185">Reference proteome</keyword>
<reference evidence="1 2" key="1">
    <citation type="journal article" date="2021" name="Sci. Rep.">
        <title>The distribution of antibiotic resistance genes in chicken gut microbiota commensals.</title>
        <authorList>
            <person name="Juricova H."/>
            <person name="Matiasovicova J."/>
            <person name="Kubasova T."/>
            <person name="Cejkova D."/>
            <person name="Rychlik I."/>
        </authorList>
    </citation>
    <scope>NUCLEOTIDE SEQUENCE [LARGE SCALE GENOMIC DNA]</scope>
    <source>
        <strain evidence="1 2">An537</strain>
    </source>
</reference>
<protein>
    <submittedName>
        <fullName evidence="1">Uncharacterized protein</fullName>
    </submittedName>
</protein>
<evidence type="ECO:0000313" key="1">
    <source>
        <dbReference type="EMBL" id="MBM6912583.1"/>
    </source>
</evidence>
<name>A0ABS2GH52_9FIRM</name>
<accession>A0ABS2GH52</accession>
<sequence>MVNLQDRFKVSSEAINSVKMALALIDRLRIGREMDFLIPLNDFYMEKDAGTDEGKANSYRKEAYNPYIVPPEILKVVQLYEKRWNTTTNIYYCSEKNMADKFKRHIKSSKKENKELFYPLNENRDWYMSIDGHEFPVITNNKPNCAAGNAATLRDIRYEVSCNKVKDKYTSHIGIYPLCSMKNVLDGYLAGEAFYHLSLPTYFIFTGKSCFR</sequence>
<dbReference type="Proteomes" id="UP000707138">
    <property type="component" value="Unassembled WGS sequence"/>
</dbReference>
<dbReference type="RefSeq" id="WP_205087682.1">
    <property type="nucleotide sequence ID" value="NZ_JACJLA010000006.1"/>
</dbReference>